<feature type="domain" description="SMC hinge" evidence="16">
    <location>
        <begin position="414"/>
        <end position="535"/>
    </location>
</feature>
<evidence type="ECO:0000256" key="2">
    <source>
        <dbReference type="ARBA" id="ARBA00006375"/>
    </source>
</evidence>
<dbReference type="EMBL" id="CP119934">
    <property type="protein sequence ID" value="WFD01467.1"/>
    <property type="molecule type" value="Genomic_DNA"/>
</dbReference>
<comment type="similarity">
    <text evidence="2">Belongs to the mitochondrial carrier (TC 2.A.29) family.</text>
</comment>
<evidence type="ECO:0000256" key="14">
    <source>
        <dbReference type="PROSITE-ProRule" id="PRU00282"/>
    </source>
</evidence>
<evidence type="ECO:0000256" key="10">
    <source>
        <dbReference type="ARBA" id="ARBA00023136"/>
    </source>
</evidence>
<organism evidence="17 18">
    <name type="scientific">Malassezia obtusa</name>
    <dbReference type="NCBI Taxonomy" id="76774"/>
    <lineage>
        <taxon>Eukaryota</taxon>
        <taxon>Fungi</taxon>
        <taxon>Dikarya</taxon>
        <taxon>Basidiomycota</taxon>
        <taxon>Ustilaginomycotina</taxon>
        <taxon>Malasseziomycetes</taxon>
        <taxon>Malasseziales</taxon>
        <taxon>Malasseziaceae</taxon>
        <taxon>Malassezia</taxon>
    </lineage>
</organism>
<evidence type="ECO:0000259" key="16">
    <source>
        <dbReference type="SMART" id="SM00968"/>
    </source>
</evidence>
<dbReference type="Pfam" id="PF00153">
    <property type="entry name" value="Mito_carr"/>
    <property type="match status" value="3"/>
</dbReference>
<dbReference type="Pfam" id="PF02463">
    <property type="entry name" value="SMC_N"/>
    <property type="match status" value="1"/>
</dbReference>
<dbReference type="InterPro" id="IPR010935">
    <property type="entry name" value="SMC_hinge"/>
</dbReference>
<dbReference type="InterPro" id="IPR002067">
    <property type="entry name" value="MCP"/>
</dbReference>
<keyword evidence="18" id="KW-1185">Reference proteome</keyword>
<dbReference type="InterPro" id="IPR023395">
    <property type="entry name" value="MCP_dom_sf"/>
</dbReference>
<dbReference type="SUPFAM" id="SSF57997">
    <property type="entry name" value="Tropomyosin"/>
    <property type="match status" value="1"/>
</dbReference>
<reference evidence="17" key="1">
    <citation type="submission" date="2023-03" db="EMBL/GenBank/DDBJ databases">
        <title>Mating type loci evolution in Malassezia.</title>
        <authorList>
            <person name="Coelho M.A."/>
        </authorList>
    </citation>
    <scope>NUCLEOTIDE SEQUENCE</scope>
    <source>
        <strain evidence="17">CBS 7876</strain>
    </source>
</reference>
<keyword evidence="3" id="KW-0813">Transport</keyword>
<evidence type="ECO:0000256" key="13">
    <source>
        <dbReference type="ARBA" id="ARBA00082232"/>
    </source>
</evidence>
<feature type="repeat" description="Solcar" evidence="14">
    <location>
        <begin position="1373"/>
        <end position="1460"/>
    </location>
</feature>
<keyword evidence="8 15" id="KW-0175">Coiled coil</keyword>
<comment type="subcellular location">
    <subcellularLocation>
        <location evidence="1">Mitochondrion inner membrane</location>
        <topology evidence="1">Multi-pass membrane protein</topology>
    </subcellularLocation>
</comment>
<evidence type="ECO:0000256" key="7">
    <source>
        <dbReference type="ARBA" id="ARBA00022989"/>
    </source>
</evidence>
<keyword evidence="6" id="KW-0999">Mitochondrion inner membrane</keyword>
<dbReference type="GO" id="GO:0051276">
    <property type="term" value="P:chromosome organization"/>
    <property type="evidence" value="ECO:0007669"/>
    <property type="project" value="InterPro"/>
</dbReference>
<keyword evidence="4 14" id="KW-0812">Transmembrane</keyword>
<dbReference type="Gene3D" id="1.20.1060.20">
    <property type="match status" value="1"/>
</dbReference>
<evidence type="ECO:0000256" key="9">
    <source>
        <dbReference type="ARBA" id="ARBA00023128"/>
    </source>
</evidence>
<proteinExistence type="inferred from homology"/>
<dbReference type="InterPro" id="IPR003395">
    <property type="entry name" value="RecF/RecN/SMC_N"/>
</dbReference>
<dbReference type="Proteomes" id="UP001214603">
    <property type="component" value="Chromosome 1"/>
</dbReference>
<evidence type="ECO:0000256" key="5">
    <source>
        <dbReference type="ARBA" id="ARBA00022737"/>
    </source>
</evidence>
<feature type="coiled-coil region" evidence="15">
    <location>
        <begin position="655"/>
        <end position="833"/>
    </location>
</feature>
<protein>
    <recommendedName>
        <fullName evidence="12">Mitochondrial aspartate-glutamate transporter AGC1</fullName>
    </recommendedName>
    <alternativeName>
        <fullName evidence="13">Aspartate-glutamate carrier 1</fullName>
    </alternativeName>
</protein>
<evidence type="ECO:0000256" key="6">
    <source>
        <dbReference type="ARBA" id="ARBA00022792"/>
    </source>
</evidence>
<dbReference type="PROSITE" id="PS50920">
    <property type="entry name" value="SOLCAR"/>
    <property type="match status" value="3"/>
</dbReference>
<keyword evidence="5" id="KW-0677">Repeat</keyword>
<gene>
    <name evidence="17" type="primary">SMC2</name>
    <name evidence="17" type="ORF">MOBT1_000131</name>
</gene>
<accession>A0AAF0E0Q5</accession>
<evidence type="ECO:0000256" key="3">
    <source>
        <dbReference type="ARBA" id="ARBA00022448"/>
    </source>
</evidence>
<feature type="repeat" description="Solcar" evidence="14">
    <location>
        <begin position="1176"/>
        <end position="1267"/>
    </location>
</feature>
<evidence type="ECO:0000256" key="4">
    <source>
        <dbReference type="ARBA" id="ARBA00022692"/>
    </source>
</evidence>
<evidence type="ECO:0000256" key="1">
    <source>
        <dbReference type="ARBA" id="ARBA00004448"/>
    </source>
</evidence>
<dbReference type="InterPro" id="IPR036277">
    <property type="entry name" value="SMC_hinge_sf"/>
</dbReference>
<evidence type="ECO:0000256" key="8">
    <source>
        <dbReference type="ARBA" id="ARBA00023054"/>
    </source>
</evidence>
<dbReference type="GO" id="GO:0005694">
    <property type="term" value="C:chromosome"/>
    <property type="evidence" value="ECO:0007669"/>
    <property type="project" value="InterPro"/>
</dbReference>
<evidence type="ECO:0000256" key="15">
    <source>
        <dbReference type="SAM" id="Coils"/>
    </source>
</evidence>
<dbReference type="InterPro" id="IPR027417">
    <property type="entry name" value="P-loop_NTPase"/>
</dbReference>
<name>A0AAF0E0Q5_9BASI</name>
<dbReference type="PANTHER" id="PTHR43977">
    <property type="entry name" value="STRUCTURAL MAINTENANCE OF CHROMOSOMES PROTEIN 3"/>
    <property type="match status" value="1"/>
</dbReference>
<dbReference type="GO" id="GO:0005743">
    <property type="term" value="C:mitochondrial inner membrane"/>
    <property type="evidence" value="ECO:0007669"/>
    <property type="project" value="UniProtKB-SubCell"/>
</dbReference>
<keyword evidence="10 14" id="KW-0472">Membrane</keyword>
<dbReference type="Gene3D" id="1.50.40.10">
    <property type="entry name" value="Mitochondrial carrier domain"/>
    <property type="match status" value="1"/>
</dbReference>
<feature type="coiled-coil region" evidence="15">
    <location>
        <begin position="151"/>
        <end position="185"/>
    </location>
</feature>
<dbReference type="PRINTS" id="PR00926">
    <property type="entry name" value="MITOCARRIER"/>
</dbReference>
<dbReference type="SMART" id="SM00968">
    <property type="entry name" value="SMC_hinge"/>
    <property type="match status" value="1"/>
</dbReference>
<dbReference type="GO" id="GO:0005524">
    <property type="term" value="F:ATP binding"/>
    <property type="evidence" value="ECO:0007669"/>
    <property type="project" value="InterPro"/>
</dbReference>
<feature type="coiled-coil region" evidence="15">
    <location>
        <begin position="368"/>
        <end position="395"/>
    </location>
</feature>
<feature type="repeat" description="Solcar" evidence="14">
    <location>
        <begin position="1275"/>
        <end position="1362"/>
    </location>
</feature>
<dbReference type="SUPFAM" id="SSF75553">
    <property type="entry name" value="Smc hinge domain"/>
    <property type="match status" value="1"/>
</dbReference>
<dbReference type="Gene3D" id="3.40.50.300">
    <property type="entry name" value="P-loop containing nucleotide triphosphate hydrolases"/>
    <property type="match status" value="2"/>
</dbReference>
<dbReference type="InterPro" id="IPR018108">
    <property type="entry name" value="MCP_transmembrane"/>
</dbReference>
<keyword evidence="9" id="KW-0496">Mitochondrion</keyword>
<evidence type="ECO:0000256" key="11">
    <source>
        <dbReference type="ARBA" id="ARBA00059916"/>
    </source>
</evidence>
<dbReference type="FunFam" id="3.40.50.300:FF:000385">
    <property type="entry name" value="Structural maintenance of chromosomes 2"/>
    <property type="match status" value="1"/>
</dbReference>
<sequence length="1503" mass="165747">MGGVSKYLINGHKATQQAVQNMFQSVQLNINNPNFLIMQGKITKVLNMKPAEILSMIEEAAGTRMFEERKERAFRTMAKKDQKVREITALLQEEIKPKLDRLREEKRAFLEYQKASTELERTTRLYKAYEWQKLQHKLAERSDVGHAKEQLATHAGNIAAYTRQLAALEEELGNLRAKRDAEMEANGQQDALLQKARALAHELVEATTQAEFRRSASTEEAARVEAEQQALVAAEEALAAEQASFDTMRLALEADKKAHDDVAQRAAETDALLQSLLTGMASEADGGSSGFQGQLARAREREATARSEIQQTRVRMDHLQRELRTKEPLAQKEAGESAGLVGELEKAQAEARGAHQAVADLGWDPAHYERLANERTELEGRVATLRAERDAMQERLPSALQFTYVDPGRNFDRSRVRGLVASLVTLDKSSRAYAPALEAAAGSRLYNVVVDDEKTGSQLLTHGQLKKRVTLIPLRQIQPNVADRRRVDAAKRLAPNRVELALELVGCEEHVRAALEYVFGQTLVCKDAESARRVTFDAAVQMKSVTIDGDTYDPAGRLSGGSKGGGVQNVLLRMQELAHCERALSQAQETLAANDAAWRTLQEARRAFMGASEEAELAHHRAELLQTQVEQSRAATLQAEVTACRTALSELAASIEEATERQTSAAQDVRRLQGEIQELHTDKGGKVERVRAEAKELKATLSKHTAALKPQQNKLRQAELALGQCEMDREAAKERLSAAQDAATQAARELEQSERRAAELQAAVDESEAELAESRAALQAFQEELAELEHAQSTKKQSLADAELAQQQLQHELERVEQECAVFQRSITALEEEHPWIASEHVHFGEPGSAYEFAKHDMASIGRTCAQLAERQSGMRRRVNPRVMNMIDNVEKKESSLQHMLTTVLGDKSKIEETILELDRYKKDALNSTFTQVNQAFGDIFAELLPGNYAKLQPPEGAEITQGLEVRVRLGATWKQSLTELSGGQRSLIALSLIMSLLQFKPAPMYILDEIDAALDLSHTQHIGQLFRTRFKGSQFIVVSLKEGLFNNASVVFRARFRDGTSLVERIAQKSSDADKENVPRVRTVSGKLRSTIMFSPIYTPSHPTGALMKRLQELEGIANRHDGVVSYSKSNWSLGEKVCHSVTIRDTGKVTSAKPLAQKAPADVSPALSTLRNLGESVYNFVLGGVAGSVGATLVYPIDLVKTRMQNQRSNVVGEALMYRNSMDCAKKVFQKEGFLGFYSGLIPQLLGVAPEKAIKLTMNDLVRNLTQDEHGNVSVPAEILAGAVAGGSQVVFTNPLEIVKIRLQVQGESAKDPTKVRAGAIQIIRQLGLLGLYRGASACLLRDIPFSAIYFPAYSHLKSDLFGQTSPDKKLSFGQLTTAASLAGIPAAFLTTPADVIKTRLQVEARKGQGYKGITDCFVQILGKEGPKAFFKGSLARVLRSSPQFGATLVTYEYLKKLIPSPFGPISNTARLPDVVNEQEYHDVQDALTLISRIHTLARQA</sequence>
<comment type="function">
    <text evidence="11">Calcium-dependent mitochondrial aspartate and glutamate carrier. Transport of glutamate in mitochondria is required for mitochondrial transamination reactions and ornithine synthesis. Plays also a role in malate-aspartate NADH shuttle, which is critical for growth on acetate and fatty acids.</text>
</comment>
<evidence type="ECO:0000313" key="17">
    <source>
        <dbReference type="EMBL" id="WFD01467.1"/>
    </source>
</evidence>
<dbReference type="FunFam" id="1.50.40.10:FF:000004">
    <property type="entry name" value="Calcium-binding mitochondrial carrier protein Aralar1"/>
    <property type="match status" value="1"/>
</dbReference>
<keyword evidence="7" id="KW-1133">Transmembrane helix</keyword>
<dbReference type="GO" id="GO:0007059">
    <property type="term" value="P:chromosome segregation"/>
    <property type="evidence" value="ECO:0007669"/>
    <property type="project" value="UniProtKB-ARBA"/>
</dbReference>
<evidence type="ECO:0000256" key="12">
    <source>
        <dbReference type="ARBA" id="ARBA00073787"/>
    </source>
</evidence>
<dbReference type="SUPFAM" id="SSF52540">
    <property type="entry name" value="P-loop containing nucleoside triphosphate hydrolases"/>
    <property type="match status" value="1"/>
</dbReference>
<feature type="coiled-coil region" evidence="15">
    <location>
        <begin position="295"/>
        <end position="322"/>
    </location>
</feature>
<dbReference type="Gene3D" id="3.30.70.1620">
    <property type="match status" value="1"/>
</dbReference>
<dbReference type="GO" id="GO:0055085">
    <property type="term" value="P:transmembrane transport"/>
    <property type="evidence" value="ECO:0007669"/>
    <property type="project" value="InterPro"/>
</dbReference>
<dbReference type="SUPFAM" id="SSF103506">
    <property type="entry name" value="Mitochondrial carrier"/>
    <property type="match status" value="1"/>
</dbReference>
<evidence type="ECO:0000313" key="18">
    <source>
        <dbReference type="Proteomes" id="UP001214603"/>
    </source>
</evidence>
<dbReference type="Pfam" id="PF06470">
    <property type="entry name" value="SMC_hinge"/>
    <property type="match status" value="1"/>
</dbReference>